<organism evidence="2 3">
    <name type="scientific">Rhodotorula mucilaginosa</name>
    <name type="common">Yeast</name>
    <name type="synonym">Rhodotorula rubra</name>
    <dbReference type="NCBI Taxonomy" id="5537"/>
    <lineage>
        <taxon>Eukaryota</taxon>
        <taxon>Fungi</taxon>
        <taxon>Dikarya</taxon>
        <taxon>Basidiomycota</taxon>
        <taxon>Pucciniomycotina</taxon>
        <taxon>Microbotryomycetes</taxon>
        <taxon>Sporidiobolales</taxon>
        <taxon>Sporidiobolaceae</taxon>
        <taxon>Rhodotorula</taxon>
    </lineage>
</organism>
<protein>
    <submittedName>
        <fullName evidence="2">Uncharacterized protein</fullName>
    </submittedName>
</protein>
<proteinExistence type="predicted"/>
<evidence type="ECO:0000256" key="1">
    <source>
        <dbReference type="SAM" id="MobiDB-lite"/>
    </source>
</evidence>
<evidence type="ECO:0000313" key="3">
    <source>
        <dbReference type="Proteomes" id="UP000777482"/>
    </source>
</evidence>
<gene>
    <name evidence="2" type="ORF">C6P46_004609</name>
</gene>
<dbReference type="Proteomes" id="UP000777482">
    <property type="component" value="Unassembled WGS sequence"/>
</dbReference>
<name>A0A9P6W2J7_RHOMI</name>
<accession>A0A9P6W2J7</accession>
<feature type="compositionally biased region" description="Basic and acidic residues" evidence="1">
    <location>
        <begin position="1"/>
        <end position="17"/>
    </location>
</feature>
<sequence>MRDKNARKDPPATDRRNGGGAGSSMSAGVLGRLGRRACDAAEPLPVILTRALRSMKSWDGKRPGENNDDITFDLEIVDEVSQATQATRGAR</sequence>
<evidence type="ECO:0000313" key="2">
    <source>
        <dbReference type="EMBL" id="KAG0660427.1"/>
    </source>
</evidence>
<feature type="region of interest" description="Disordered" evidence="1">
    <location>
        <begin position="1"/>
        <end position="27"/>
    </location>
</feature>
<dbReference type="EMBL" id="PUHQ01000044">
    <property type="protein sequence ID" value="KAG0660427.1"/>
    <property type="molecule type" value="Genomic_DNA"/>
</dbReference>
<reference evidence="2 3" key="1">
    <citation type="submission" date="2020-11" db="EMBL/GenBank/DDBJ databases">
        <title>Kefir isolates.</title>
        <authorList>
            <person name="Marcisauskas S."/>
            <person name="Kim Y."/>
            <person name="Blasche S."/>
        </authorList>
    </citation>
    <scope>NUCLEOTIDE SEQUENCE [LARGE SCALE GENOMIC DNA]</scope>
    <source>
        <strain evidence="2 3">KR</strain>
    </source>
</reference>
<dbReference type="AlphaFoldDB" id="A0A9P6W2J7"/>
<comment type="caution">
    <text evidence="2">The sequence shown here is derived from an EMBL/GenBank/DDBJ whole genome shotgun (WGS) entry which is preliminary data.</text>
</comment>
<keyword evidence="3" id="KW-1185">Reference proteome</keyword>